<dbReference type="Proteomes" id="UP000738270">
    <property type="component" value="Unassembled WGS sequence"/>
</dbReference>
<dbReference type="AlphaFoldDB" id="A0AAP2F2Y6"/>
<organism evidence="1 2">
    <name type="scientific">Rhodococcus hoagii</name>
    <name type="common">Corynebacterium equii</name>
    <dbReference type="NCBI Taxonomy" id="43767"/>
    <lineage>
        <taxon>Bacteria</taxon>
        <taxon>Bacillati</taxon>
        <taxon>Actinomycetota</taxon>
        <taxon>Actinomycetes</taxon>
        <taxon>Mycobacteriales</taxon>
        <taxon>Nocardiaceae</taxon>
        <taxon>Prescottella</taxon>
    </lineage>
</organism>
<dbReference type="RefSeq" id="WP_022595064.1">
    <property type="nucleotide sequence ID" value="NZ_AP025268.1"/>
</dbReference>
<dbReference type="EMBL" id="WUXD01000001">
    <property type="protein sequence ID" value="MBM4626003.1"/>
    <property type="molecule type" value="Genomic_DNA"/>
</dbReference>
<gene>
    <name evidence="1" type="ORF">GS453_03800</name>
</gene>
<sequence>MRVTAAIGLIGAGLLLAGCGSGTVSGDADAEGTAAGEPVFSPCDDIPDEVVGALSVDPTTEERDILGVKQPGWNVCGWRGSEYSLSVFATTRTLDEVRTNDRNEEVVPVELDGRESFSYRESTDTNRESCDVAMDAAGGAVLVSVGFHVLTPPSNPSEPCEVAIGAARAVSQYVPK</sequence>
<comment type="caution">
    <text evidence="1">The sequence shown here is derived from an EMBL/GenBank/DDBJ whole genome shotgun (WGS) entry which is preliminary data.</text>
</comment>
<evidence type="ECO:0000313" key="2">
    <source>
        <dbReference type="Proteomes" id="UP000738270"/>
    </source>
</evidence>
<proteinExistence type="predicted"/>
<accession>A0AAP2F2Y6</accession>
<dbReference type="Pfam" id="PF12079">
    <property type="entry name" value="DUF3558"/>
    <property type="match status" value="1"/>
</dbReference>
<dbReference type="InterPro" id="IPR024520">
    <property type="entry name" value="DUF3558"/>
</dbReference>
<evidence type="ECO:0000313" key="1">
    <source>
        <dbReference type="EMBL" id="MBM4626003.1"/>
    </source>
</evidence>
<dbReference type="PROSITE" id="PS51257">
    <property type="entry name" value="PROKAR_LIPOPROTEIN"/>
    <property type="match status" value="1"/>
</dbReference>
<protein>
    <submittedName>
        <fullName evidence="1">DUF3558 domain-containing protein</fullName>
    </submittedName>
</protein>
<reference evidence="1" key="1">
    <citation type="submission" date="2019-11" db="EMBL/GenBank/DDBJ databases">
        <title>Spread of Macrolides and rifampicin resistant Rhodococcus equi in clinical isolates in the USA.</title>
        <authorList>
            <person name="Alvarez-Narvaez S."/>
            <person name="Huber L."/>
            <person name="Cohen N.D."/>
            <person name="Slovis N."/>
            <person name="Greiter M."/>
            <person name="Giguere S."/>
            <person name="Hart K."/>
        </authorList>
    </citation>
    <scope>NUCLEOTIDE SEQUENCE</scope>
    <source>
        <strain evidence="1">Lh_38</strain>
    </source>
</reference>
<name>A0AAP2F2Y6_RHOHA</name>